<dbReference type="HOGENOM" id="CLU_2251698_0_0_1"/>
<evidence type="ECO:0000313" key="1">
    <source>
        <dbReference type="EMBL" id="EGO31112.1"/>
    </source>
</evidence>
<reference evidence="1" key="1">
    <citation type="submission" date="2011-04" db="EMBL/GenBank/DDBJ databases">
        <title>Evolution of plant cell wall degrading machinery underlies the functional diversity of forest fungi.</title>
        <authorList>
            <consortium name="US DOE Joint Genome Institute (JGI-PGF)"/>
            <person name="Eastwood D.C."/>
            <person name="Floudas D."/>
            <person name="Binder M."/>
            <person name="Majcherczyk A."/>
            <person name="Schneider P."/>
            <person name="Aerts A."/>
            <person name="Asiegbu F.O."/>
            <person name="Baker S.E."/>
            <person name="Barry K."/>
            <person name="Bendiksby M."/>
            <person name="Blumentritt M."/>
            <person name="Coutinho P.M."/>
            <person name="Cullen D."/>
            <person name="Cullen D."/>
            <person name="Gathman A."/>
            <person name="Goodell B."/>
            <person name="Henrissat B."/>
            <person name="Ihrmark K."/>
            <person name="Kauserud H."/>
            <person name="Kohler A."/>
            <person name="LaButti K."/>
            <person name="Lapidus A."/>
            <person name="Lavin J.L."/>
            <person name="Lee Y.-H."/>
            <person name="Lindquist E."/>
            <person name="Lilly W."/>
            <person name="Lucas S."/>
            <person name="Morin E."/>
            <person name="Murat C."/>
            <person name="Oguiza J.A."/>
            <person name="Park J."/>
            <person name="Pisabarro A.G."/>
            <person name="Riley R."/>
            <person name="Rosling A."/>
            <person name="Salamov A."/>
            <person name="Schmidt O."/>
            <person name="Schmutz J."/>
            <person name="Skrede I."/>
            <person name="Stenlid J."/>
            <person name="Wiebenga A."/>
            <person name="Xie X."/>
            <person name="Kues U."/>
            <person name="Hibbett D.S."/>
            <person name="Hoffmeister D."/>
            <person name="Hogberg N."/>
            <person name="Martin F."/>
            <person name="Grigoriev I.V."/>
            <person name="Watkinson S.C."/>
        </authorList>
    </citation>
    <scope>NUCLEOTIDE SEQUENCE</scope>
    <source>
        <strain evidence="1">S7.9</strain>
    </source>
</reference>
<accession>F8NEW4</accession>
<name>F8NEW4_SERL9</name>
<dbReference type="AlphaFoldDB" id="F8NEW4"/>
<dbReference type="KEGG" id="sla:SERLADRAFT_455801"/>
<protein>
    <submittedName>
        <fullName evidence="1">Uncharacterized protein</fullName>
    </submittedName>
</protein>
<dbReference type="Proteomes" id="UP000008064">
    <property type="component" value="Unassembled WGS sequence"/>
</dbReference>
<proteinExistence type="predicted"/>
<dbReference type="GeneID" id="18817219"/>
<dbReference type="RefSeq" id="XP_007312996.1">
    <property type="nucleotide sequence ID" value="XM_007312934.1"/>
</dbReference>
<sequence length="104" mass="11721">MSGLPPTLWTATLRIKGSRGSFAITHSVFAKPSILLRMAQLTRSSRPIMYRATIYMNDISDILHFNKALLSWKLLDCLRHCKCCVYAWCMCGGPVPVVSLLFTK</sequence>
<gene>
    <name evidence="1" type="ORF">SERLADRAFT_455801</name>
</gene>
<organism>
    <name type="scientific">Serpula lacrymans var. lacrymans (strain S7.9)</name>
    <name type="common">Dry rot fungus</name>
    <dbReference type="NCBI Taxonomy" id="578457"/>
    <lineage>
        <taxon>Eukaryota</taxon>
        <taxon>Fungi</taxon>
        <taxon>Dikarya</taxon>
        <taxon>Basidiomycota</taxon>
        <taxon>Agaricomycotina</taxon>
        <taxon>Agaricomycetes</taxon>
        <taxon>Agaricomycetidae</taxon>
        <taxon>Boletales</taxon>
        <taxon>Coniophorineae</taxon>
        <taxon>Serpulaceae</taxon>
        <taxon>Serpula</taxon>
    </lineage>
</organism>
<dbReference type="EMBL" id="GL945428">
    <property type="protein sequence ID" value="EGO31112.1"/>
    <property type="molecule type" value="Genomic_DNA"/>
</dbReference>